<evidence type="ECO:0000313" key="11">
    <source>
        <dbReference type="EMBL" id="ANZ44812.1"/>
    </source>
</evidence>
<dbReference type="EMBL" id="CP016757">
    <property type="protein sequence ID" value="ANZ44812.1"/>
    <property type="molecule type" value="Genomic_DNA"/>
</dbReference>
<accession>A0A1B2I4C9</accession>
<dbReference type="InterPro" id="IPR030388">
    <property type="entry name" value="G_ERA_dom"/>
</dbReference>
<comment type="function">
    <text evidence="6">An essential GTPase that binds both GDP and GTP, with rapid nucleotide exchange. Plays a role in 16S rRNA processing and 30S ribosomal subunit biogenesis and possibly also in cell cycle regulation and energy metabolism.</text>
</comment>
<evidence type="ECO:0000256" key="1">
    <source>
        <dbReference type="ARBA" id="ARBA00007921"/>
    </source>
</evidence>
<evidence type="ECO:0000313" key="12">
    <source>
        <dbReference type="Proteomes" id="UP000093044"/>
    </source>
</evidence>
<dbReference type="GO" id="GO:0043024">
    <property type="term" value="F:ribosomal small subunit binding"/>
    <property type="evidence" value="ECO:0007669"/>
    <property type="project" value="TreeGrafter"/>
</dbReference>
<evidence type="ECO:0000256" key="4">
    <source>
        <dbReference type="ARBA" id="ARBA00022884"/>
    </source>
</evidence>
<feature type="domain" description="Era-type G" evidence="10">
    <location>
        <begin position="8"/>
        <end position="177"/>
    </location>
</feature>
<evidence type="ECO:0000256" key="6">
    <source>
        <dbReference type="HAMAP-Rule" id="MF_00367"/>
    </source>
</evidence>
<dbReference type="GO" id="GO:0070181">
    <property type="term" value="F:small ribosomal subunit rRNA binding"/>
    <property type="evidence" value="ECO:0007669"/>
    <property type="project" value="UniProtKB-UniRule"/>
</dbReference>
<dbReference type="NCBIfam" id="NF000908">
    <property type="entry name" value="PRK00089.1"/>
    <property type="match status" value="1"/>
</dbReference>
<feature type="binding site" evidence="6">
    <location>
        <begin position="63"/>
        <end position="67"/>
    </location>
    <ligand>
        <name>GTP</name>
        <dbReference type="ChEBI" id="CHEBI:37565"/>
    </ligand>
</feature>
<reference evidence="11" key="1">
    <citation type="submission" date="2016-08" db="EMBL/GenBank/DDBJ databases">
        <title>Complete genome of Cloacibacillus porcorum.</title>
        <authorList>
            <person name="Looft T."/>
            <person name="Bayles D.O."/>
            <person name="Alt D.P."/>
        </authorList>
    </citation>
    <scope>NUCLEOTIDE SEQUENCE [LARGE SCALE GENOMIC DNA]</scope>
    <source>
        <strain evidence="11">CL-84</strain>
    </source>
</reference>
<dbReference type="HAMAP" id="MF_00367">
    <property type="entry name" value="GTPase_Era"/>
    <property type="match status" value="1"/>
</dbReference>
<dbReference type="PROSITE" id="PS51713">
    <property type="entry name" value="G_ERA"/>
    <property type="match status" value="1"/>
</dbReference>
<dbReference type="STRING" id="1197717.BED41_06745"/>
<dbReference type="GO" id="GO:0005886">
    <property type="term" value="C:plasma membrane"/>
    <property type="evidence" value="ECO:0007669"/>
    <property type="project" value="UniProtKB-SubCell"/>
</dbReference>
<feature type="region of interest" description="G5" evidence="7">
    <location>
        <begin position="156"/>
        <end position="158"/>
    </location>
</feature>
<gene>
    <name evidence="6" type="primary">era</name>
    <name evidence="11" type="ORF">BED41_06745</name>
</gene>
<comment type="subcellular location">
    <subcellularLocation>
        <location evidence="6">Cytoplasm</location>
    </subcellularLocation>
    <subcellularLocation>
        <location evidence="6">Cell membrane</location>
        <topology evidence="6">Peripheral membrane protein</topology>
    </subcellularLocation>
</comment>
<keyword evidence="6" id="KW-0699">rRNA-binding</keyword>
<dbReference type="GO" id="GO:0003924">
    <property type="term" value="F:GTPase activity"/>
    <property type="evidence" value="ECO:0007669"/>
    <property type="project" value="UniProtKB-UniRule"/>
</dbReference>
<dbReference type="SUPFAM" id="SSF52540">
    <property type="entry name" value="P-loop containing nucleoside triphosphate hydrolases"/>
    <property type="match status" value="1"/>
</dbReference>
<dbReference type="Gene3D" id="3.30.300.20">
    <property type="match status" value="1"/>
</dbReference>
<dbReference type="InterPro" id="IPR015946">
    <property type="entry name" value="KH_dom-like_a/b"/>
</dbReference>
<evidence type="ECO:0000256" key="2">
    <source>
        <dbReference type="ARBA" id="ARBA00020484"/>
    </source>
</evidence>
<feature type="binding site" evidence="6">
    <location>
        <begin position="16"/>
        <end position="23"/>
    </location>
    <ligand>
        <name>GTP</name>
        <dbReference type="ChEBI" id="CHEBI:37565"/>
    </ligand>
</feature>
<evidence type="ECO:0000259" key="9">
    <source>
        <dbReference type="PROSITE" id="PS50823"/>
    </source>
</evidence>
<dbReference type="CDD" id="cd04163">
    <property type="entry name" value="Era"/>
    <property type="match status" value="1"/>
</dbReference>
<dbReference type="InterPro" id="IPR005662">
    <property type="entry name" value="GTPase_Era-like"/>
</dbReference>
<dbReference type="Pfam" id="PF07650">
    <property type="entry name" value="KH_2"/>
    <property type="match status" value="1"/>
</dbReference>
<dbReference type="InterPro" id="IPR009019">
    <property type="entry name" value="KH_sf_prok-type"/>
</dbReference>
<dbReference type="InterPro" id="IPR005225">
    <property type="entry name" value="Small_GTP-bd"/>
</dbReference>
<dbReference type="RefSeq" id="WP_066744296.1">
    <property type="nucleotide sequence ID" value="NZ_CP016757.1"/>
</dbReference>
<dbReference type="CDD" id="cd22534">
    <property type="entry name" value="KH-II_Era"/>
    <property type="match status" value="1"/>
</dbReference>
<dbReference type="SUPFAM" id="SSF54814">
    <property type="entry name" value="Prokaryotic type KH domain (KH-domain type II)"/>
    <property type="match status" value="1"/>
</dbReference>
<dbReference type="PANTHER" id="PTHR42698:SF1">
    <property type="entry name" value="GTPASE ERA, MITOCHONDRIAL"/>
    <property type="match status" value="1"/>
</dbReference>
<dbReference type="GO" id="GO:0005829">
    <property type="term" value="C:cytosol"/>
    <property type="evidence" value="ECO:0007669"/>
    <property type="project" value="TreeGrafter"/>
</dbReference>
<evidence type="ECO:0000256" key="7">
    <source>
        <dbReference type="PROSITE-ProRule" id="PRU01050"/>
    </source>
</evidence>
<sequence>MSEDKKFRSGFAALLGRPNVGKSSIINALLKEKVAAVSPKPQTTRNAVRCIYTSEDEQIVFVDTPGIHVPQHALGDFMMKEAEESLMLVDAVCYVVEAQDRAVSEKDEIILKVLENVSQPVVLAVNKIDKLADFEDYKKAAAVYEKYIKPAAVVPVSANNHRGLDELAAAISALLPEQPPIYPEDMLMDSTERFLASEVIREKIFRHTNEEVPHGVAVIIDEFKSPDEFPDKKVCDIRATIIVDRPGQKGIIIGKNGAMLKQIGSEARKELEEKFGYKVFLQLWVKVKPGWRKSPEELRRLGYNS</sequence>
<keyword evidence="3 6" id="KW-0547">Nucleotide-binding</keyword>
<dbReference type="OrthoDB" id="9805918at2"/>
<feature type="domain" description="KH type-2" evidence="9">
    <location>
        <begin position="237"/>
        <end position="289"/>
    </location>
</feature>
<keyword evidence="6" id="KW-0472">Membrane</keyword>
<name>A0A1B2I4C9_9BACT</name>
<feature type="region of interest" description="G1" evidence="7">
    <location>
        <begin position="16"/>
        <end position="23"/>
    </location>
</feature>
<keyword evidence="6" id="KW-0963">Cytoplasm</keyword>
<dbReference type="GO" id="GO:0005525">
    <property type="term" value="F:GTP binding"/>
    <property type="evidence" value="ECO:0007669"/>
    <property type="project" value="UniProtKB-UniRule"/>
</dbReference>
<dbReference type="PANTHER" id="PTHR42698">
    <property type="entry name" value="GTPASE ERA"/>
    <property type="match status" value="1"/>
</dbReference>
<dbReference type="Gene3D" id="3.40.50.300">
    <property type="entry name" value="P-loop containing nucleotide triphosphate hydrolases"/>
    <property type="match status" value="1"/>
</dbReference>
<feature type="region of interest" description="G3" evidence="7">
    <location>
        <begin position="63"/>
        <end position="66"/>
    </location>
</feature>
<evidence type="ECO:0000256" key="8">
    <source>
        <dbReference type="RuleBase" id="RU003761"/>
    </source>
</evidence>
<keyword evidence="6" id="KW-0690">Ribosome biogenesis</keyword>
<keyword evidence="12" id="KW-1185">Reference proteome</keyword>
<dbReference type="GeneID" id="83057546"/>
<evidence type="ECO:0000259" key="10">
    <source>
        <dbReference type="PROSITE" id="PS51713"/>
    </source>
</evidence>
<dbReference type="AlphaFoldDB" id="A0A1B2I4C9"/>
<dbReference type="Proteomes" id="UP000093044">
    <property type="component" value="Chromosome"/>
</dbReference>
<dbReference type="InterPro" id="IPR006073">
    <property type="entry name" value="GTP-bd"/>
</dbReference>
<dbReference type="FunFam" id="3.30.300.20:FF:000003">
    <property type="entry name" value="GTPase Era"/>
    <property type="match status" value="1"/>
</dbReference>
<keyword evidence="6" id="KW-1003">Cell membrane</keyword>
<evidence type="ECO:0000256" key="5">
    <source>
        <dbReference type="ARBA" id="ARBA00023134"/>
    </source>
</evidence>
<dbReference type="NCBIfam" id="TIGR00436">
    <property type="entry name" value="era"/>
    <property type="match status" value="1"/>
</dbReference>
<dbReference type="GO" id="GO:0000028">
    <property type="term" value="P:ribosomal small subunit assembly"/>
    <property type="evidence" value="ECO:0007669"/>
    <property type="project" value="TreeGrafter"/>
</dbReference>
<keyword evidence="5 6" id="KW-0342">GTP-binding</keyword>
<comment type="similarity">
    <text evidence="1 6 7 8">Belongs to the TRAFAC class TrmE-Era-EngA-EngB-Septin-like GTPase superfamily. Era GTPase family.</text>
</comment>
<feature type="binding site" evidence="6">
    <location>
        <begin position="126"/>
        <end position="129"/>
    </location>
    <ligand>
        <name>GTP</name>
        <dbReference type="ChEBI" id="CHEBI:37565"/>
    </ligand>
</feature>
<dbReference type="InterPro" id="IPR027417">
    <property type="entry name" value="P-loop_NTPase"/>
</dbReference>
<dbReference type="InterPro" id="IPR004044">
    <property type="entry name" value="KH_dom_type_2"/>
</dbReference>
<dbReference type="Pfam" id="PF01926">
    <property type="entry name" value="MMR_HSR1"/>
    <property type="match status" value="1"/>
</dbReference>
<feature type="region of interest" description="G4" evidence="7">
    <location>
        <begin position="126"/>
        <end position="129"/>
    </location>
</feature>
<feature type="region of interest" description="G2" evidence="7">
    <location>
        <begin position="42"/>
        <end position="46"/>
    </location>
</feature>
<dbReference type="KEGG" id="cpor:BED41_06745"/>
<organism evidence="11 12">
    <name type="scientific">Cloacibacillus porcorum</name>
    <dbReference type="NCBI Taxonomy" id="1197717"/>
    <lineage>
        <taxon>Bacteria</taxon>
        <taxon>Thermotogati</taxon>
        <taxon>Synergistota</taxon>
        <taxon>Synergistia</taxon>
        <taxon>Synergistales</taxon>
        <taxon>Synergistaceae</taxon>
        <taxon>Cloacibacillus</taxon>
    </lineage>
</organism>
<proteinExistence type="inferred from homology"/>
<keyword evidence="4 6" id="KW-0694">RNA-binding</keyword>
<protein>
    <recommendedName>
        <fullName evidence="2 6">GTPase Era</fullName>
    </recommendedName>
</protein>
<comment type="subunit">
    <text evidence="6">Monomer.</text>
</comment>
<dbReference type="NCBIfam" id="TIGR00231">
    <property type="entry name" value="small_GTP"/>
    <property type="match status" value="1"/>
</dbReference>
<evidence type="ECO:0000256" key="3">
    <source>
        <dbReference type="ARBA" id="ARBA00022741"/>
    </source>
</evidence>
<dbReference type="PROSITE" id="PS50823">
    <property type="entry name" value="KH_TYPE_2"/>
    <property type="match status" value="1"/>
</dbReference>